<dbReference type="Proteomes" id="UP000768567">
    <property type="component" value="Unassembled WGS sequence"/>
</dbReference>
<feature type="region of interest" description="Disordered" evidence="1">
    <location>
        <begin position="374"/>
        <end position="442"/>
    </location>
</feature>
<keyword evidence="2" id="KW-1133">Transmembrane helix</keyword>
<keyword evidence="4" id="KW-1185">Reference proteome</keyword>
<protein>
    <submittedName>
        <fullName evidence="3">Uncharacterized protein</fullName>
    </submittedName>
</protein>
<dbReference type="EMBL" id="JADCKC010000003">
    <property type="protein sequence ID" value="MBE5038536.1"/>
    <property type="molecule type" value="Genomic_DNA"/>
</dbReference>
<dbReference type="Pfam" id="PF20456">
    <property type="entry name" value="DUF6709"/>
    <property type="match status" value="1"/>
</dbReference>
<accession>A0ABR9R5Y2</accession>
<dbReference type="RefSeq" id="WP_193502764.1">
    <property type="nucleotide sequence ID" value="NZ_JADCKC010000003.1"/>
</dbReference>
<sequence length="442" mass="48288">MMLRLDMMIRRLIQAAILMLVALVLLVVYGRGFLMLLQGPADLYTLDARELEGRYVAARVDIIYDWYAESIRHGDETETPVRREYVIPAGSSAFIGADIPAGQFDDAQSVLDATLAAQQGQTFHPDGAEVVIQGTIQPMDAQTREYYYRVIGYDQLSPEDQQRFLPLVLVTDNIGGYPASSLTLGALAIAAFALPSIFLLLSARLSKGPRQPVAYLAAFPPAMQDPAQESLDAFYEESEPWNDCLRAGPEWVVWENGAASWILASRDIAWVYRQPAPPGARHSRIVVCSKSEPRSMARHFIPIRTPEDAAQVLELLYAALPGAVFGYDPRWEPLYRADPQRFCRDIRSAQETAFPSSAAPFGNRPHAPLYDAVRDAPDIFPPKPGAEPQPLEEPAPPQPEPETTPGTDSQAAPEPDAAGPAESDAPSSPPEPADTPDAPAGT</sequence>
<keyword evidence="2" id="KW-0472">Membrane</keyword>
<evidence type="ECO:0000256" key="1">
    <source>
        <dbReference type="SAM" id="MobiDB-lite"/>
    </source>
</evidence>
<evidence type="ECO:0000313" key="4">
    <source>
        <dbReference type="Proteomes" id="UP000768567"/>
    </source>
</evidence>
<gene>
    <name evidence="3" type="ORF">INF35_12130</name>
</gene>
<organism evidence="3 4">
    <name type="scientific">Gemmiger gallinarum</name>
    <dbReference type="NCBI Taxonomy" id="2779354"/>
    <lineage>
        <taxon>Bacteria</taxon>
        <taxon>Bacillati</taxon>
        <taxon>Bacillota</taxon>
        <taxon>Clostridia</taxon>
        <taxon>Eubacteriales</taxon>
        <taxon>Gemmiger</taxon>
    </lineage>
</organism>
<keyword evidence="2" id="KW-0812">Transmembrane</keyword>
<proteinExistence type="predicted"/>
<comment type="caution">
    <text evidence="3">The sequence shown here is derived from an EMBL/GenBank/DDBJ whole genome shotgun (WGS) entry which is preliminary data.</text>
</comment>
<evidence type="ECO:0000256" key="2">
    <source>
        <dbReference type="SAM" id="Phobius"/>
    </source>
</evidence>
<feature type="compositionally biased region" description="Pro residues" evidence="1">
    <location>
        <begin position="379"/>
        <end position="402"/>
    </location>
</feature>
<reference evidence="3 4" key="1">
    <citation type="submission" date="2020-10" db="EMBL/GenBank/DDBJ databases">
        <title>ChiBAC.</title>
        <authorList>
            <person name="Zenner C."/>
            <person name="Hitch T.C.A."/>
            <person name="Clavel T."/>
        </authorList>
    </citation>
    <scope>NUCLEOTIDE SEQUENCE [LARGE SCALE GENOMIC DNA]</scope>
    <source>
        <strain evidence="3 4">DSM 109015</strain>
    </source>
</reference>
<feature type="compositionally biased region" description="Low complexity" evidence="1">
    <location>
        <begin position="403"/>
        <end position="426"/>
    </location>
</feature>
<evidence type="ECO:0000313" key="3">
    <source>
        <dbReference type="EMBL" id="MBE5038536.1"/>
    </source>
</evidence>
<dbReference type="InterPro" id="IPR046555">
    <property type="entry name" value="DUF6709"/>
</dbReference>
<name>A0ABR9R5Y2_9FIRM</name>
<feature type="transmembrane region" description="Helical" evidence="2">
    <location>
        <begin position="182"/>
        <end position="201"/>
    </location>
</feature>